<protein>
    <submittedName>
        <fullName evidence="2">U5 small nuclear ribonucleoprotein helicase</fullName>
    </submittedName>
</protein>
<keyword evidence="2" id="KW-0687">Ribonucleoprotein</keyword>
<accession>A0A5A7P189</accession>
<keyword evidence="2" id="KW-0378">Hydrolase</keyword>
<evidence type="ECO:0000313" key="3">
    <source>
        <dbReference type="Proteomes" id="UP000325081"/>
    </source>
</evidence>
<comment type="caution">
    <text evidence="2">The sequence shown here is derived from an EMBL/GenBank/DDBJ whole genome shotgun (WGS) entry which is preliminary data.</text>
</comment>
<evidence type="ECO:0000256" key="1">
    <source>
        <dbReference type="SAM" id="SignalP"/>
    </source>
</evidence>
<proteinExistence type="predicted"/>
<dbReference type="Proteomes" id="UP000325081">
    <property type="component" value="Unassembled WGS sequence"/>
</dbReference>
<name>A0A5A7P189_STRAF</name>
<feature type="signal peptide" evidence="1">
    <location>
        <begin position="1"/>
        <end position="20"/>
    </location>
</feature>
<dbReference type="GO" id="GO:0004386">
    <property type="term" value="F:helicase activity"/>
    <property type="evidence" value="ECO:0007669"/>
    <property type="project" value="UniProtKB-KW"/>
</dbReference>
<keyword evidence="2" id="KW-0067">ATP-binding</keyword>
<keyword evidence="1" id="KW-0732">Signal</keyword>
<organism evidence="2 3">
    <name type="scientific">Striga asiatica</name>
    <name type="common">Asiatic witchweed</name>
    <name type="synonym">Buchnera asiatica</name>
    <dbReference type="NCBI Taxonomy" id="4170"/>
    <lineage>
        <taxon>Eukaryota</taxon>
        <taxon>Viridiplantae</taxon>
        <taxon>Streptophyta</taxon>
        <taxon>Embryophyta</taxon>
        <taxon>Tracheophyta</taxon>
        <taxon>Spermatophyta</taxon>
        <taxon>Magnoliopsida</taxon>
        <taxon>eudicotyledons</taxon>
        <taxon>Gunneridae</taxon>
        <taxon>Pentapetalae</taxon>
        <taxon>asterids</taxon>
        <taxon>lamiids</taxon>
        <taxon>Lamiales</taxon>
        <taxon>Orobanchaceae</taxon>
        <taxon>Buchnereae</taxon>
        <taxon>Striga</taxon>
    </lineage>
</organism>
<feature type="chain" id="PRO_5022677681" evidence="1">
    <location>
        <begin position="21"/>
        <end position="304"/>
    </location>
</feature>
<dbReference type="GO" id="GO:1990904">
    <property type="term" value="C:ribonucleoprotein complex"/>
    <property type="evidence" value="ECO:0007669"/>
    <property type="project" value="UniProtKB-KW"/>
</dbReference>
<reference evidence="3" key="1">
    <citation type="journal article" date="2019" name="Curr. Biol.">
        <title>Genome Sequence of Striga asiatica Provides Insight into the Evolution of Plant Parasitism.</title>
        <authorList>
            <person name="Yoshida S."/>
            <person name="Kim S."/>
            <person name="Wafula E.K."/>
            <person name="Tanskanen J."/>
            <person name="Kim Y.M."/>
            <person name="Honaas L."/>
            <person name="Yang Z."/>
            <person name="Spallek T."/>
            <person name="Conn C.E."/>
            <person name="Ichihashi Y."/>
            <person name="Cheong K."/>
            <person name="Cui S."/>
            <person name="Der J.P."/>
            <person name="Gundlach H."/>
            <person name="Jiao Y."/>
            <person name="Hori C."/>
            <person name="Ishida J.K."/>
            <person name="Kasahara H."/>
            <person name="Kiba T."/>
            <person name="Kim M.S."/>
            <person name="Koo N."/>
            <person name="Laohavisit A."/>
            <person name="Lee Y.H."/>
            <person name="Lumba S."/>
            <person name="McCourt P."/>
            <person name="Mortimer J.C."/>
            <person name="Mutuku J.M."/>
            <person name="Nomura T."/>
            <person name="Sasaki-Sekimoto Y."/>
            <person name="Seto Y."/>
            <person name="Wang Y."/>
            <person name="Wakatake T."/>
            <person name="Sakakibara H."/>
            <person name="Demura T."/>
            <person name="Yamaguchi S."/>
            <person name="Yoneyama K."/>
            <person name="Manabe R.I."/>
            <person name="Nelson D.C."/>
            <person name="Schulman A.H."/>
            <person name="Timko M.P."/>
            <person name="dePamphilis C.W."/>
            <person name="Choi D."/>
            <person name="Shirasu K."/>
        </authorList>
    </citation>
    <scope>NUCLEOTIDE SEQUENCE [LARGE SCALE GENOMIC DNA]</scope>
    <source>
        <strain evidence="3">cv. UVA1</strain>
    </source>
</reference>
<sequence>MASNIFFVLTNLSVTKCVAPEQLDATRNPNRAMICHKYFIKMEKPEFDPTLTISLELSELVFKSSALTTFPANFSSEWRPKVSFRKFLKRRQPFRFLTFEPKDLILVLFKSSVLIRVHMGLSPVKSHEIAGITCEFPVSRKTPAHNDLILVTSSIIITIKHNSFYAIIFHTNSVISVTSFVFTIKHYLLFAAIFHPISRTSSRFTLIQYISVRVKIQKPGFSNWAFQGDSVDNSHRVKFNLHPILENEAMKTKYAQRICGNEKEPKMGKMTGCVIDGSSYEAEISLLGGYYCSSILQPNGSLAC</sequence>
<dbReference type="EMBL" id="BKCP01001113">
    <property type="protein sequence ID" value="GER26500.1"/>
    <property type="molecule type" value="Genomic_DNA"/>
</dbReference>
<evidence type="ECO:0000313" key="2">
    <source>
        <dbReference type="EMBL" id="GER26500.1"/>
    </source>
</evidence>
<keyword evidence="3" id="KW-1185">Reference proteome</keyword>
<keyword evidence="2" id="KW-0547">Nucleotide-binding</keyword>
<gene>
    <name evidence="2" type="ORF">STAS_02151</name>
</gene>
<dbReference type="AlphaFoldDB" id="A0A5A7P189"/>
<keyword evidence="2" id="KW-0347">Helicase</keyword>